<dbReference type="Pfam" id="PF13469">
    <property type="entry name" value="Sulfotransfer_3"/>
    <property type="match status" value="1"/>
</dbReference>
<dbReference type="EMBL" id="JAWXXV010000001">
    <property type="protein sequence ID" value="MDX5983823.1"/>
    <property type="molecule type" value="Genomic_DNA"/>
</dbReference>
<sequence>MTLSNPVPSLELREARRLLSVDPCAAVAQARRAVAAEPGSLEAHFLLAAALRRSGDPSAACAVLAPLATARPALWGLHYEHGVALATLGQTDAAIAALERATSANAQSSLAWHALGDQLALRNHAEAALAAQMRVVPGYVGDAALADVAGAFFTRGDPRARAALWTRFGLDLNDVAAVRLLADVGMRLGHFAAVEPLLAKTVAFAPAFAPARFSLALALHRLERGAEALGVIGPVADAYAGVAMVVGLHAAIHMQLGNVAQAVAAYESVLPAAAEDSDLWHAYGHALRAIGRQSDAVAAYRRAIAIAPSCGEAWWSLANLKTVRFDAADIARMQAVPDAASANPADRAYLDFALGKALEDERRYAEAFDHYARGNAARKRLEPHDAAAHHRFITQSIAAFDAALFARAAGAGCDAIGPIFVVGMPRSGSTLVEQILASHSQVEGASELPTLTALARDLATANPGYPASISQVPREAFARLGRAYLKQTEVYRSGDRPLFVDKFPGNFLHSGLIHLMLPNAHIIDVRRDPVACCFSIFKQAFARGQAYSYDLEDLAHYYRDYVALMAHFDAVFPGRVHRIVYEDLVDDAESEIRRLLDYCALAFEPHCLRFFETGRNVRTPSSEQVRRPIFRDALDQWRGFEPWLGALIETLGPLARPVTDRP</sequence>
<dbReference type="RefSeq" id="WP_010404381.1">
    <property type="nucleotide sequence ID" value="NZ_JAWXXV010000001.1"/>
</dbReference>
<dbReference type="InterPro" id="IPR011990">
    <property type="entry name" value="TPR-like_helical_dom_sf"/>
</dbReference>
<comment type="caution">
    <text evidence="3">The sequence shown here is derived from an EMBL/GenBank/DDBJ whole genome shotgun (WGS) entry which is preliminary data.</text>
</comment>
<gene>
    <name evidence="3" type="ORF">SIL82_06080</name>
</gene>
<dbReference type="SUPFAM" id="SSF48452">
    <property type="entry name" value="TPR-like"/>
    <property type="match status" value="2"/>
</dbReference>
<dbReference type="PANTHER" id="PTHR12788:SF10">
    <property type="entry name" value="PROTEIN-TYROSINE SULFOTRANSFERASE"/>
    <property type="match status" value="1"/>
</dbReference>
<dbReference type="PROSITE" id="PS50005">
    <property type="entry name" value="TPR"/>
    <property type="match status" value="1"/>
</dbReference>
<keyword evidence="4" id="KW-1185">Reference proteome</keyword>
<protein>
    <submittedName>
        <fullName evidence="3">Sulfotransferase</fullName>
    </submittedName>
</protein>
<organism evidence="3 4">
    <name type="scientific">Sphingomonas echinoides</name>
    <dbReference type="NCBI Taxonomy" id="59803"/>
    <lineage>
        <taxon>Bacteria</taxon>
        <taxon>Pseudomonadati</taxon>
        <taxon>Pseudomonadota</taxon>
        <taxon>Alphaproteobacteria</taxon>
        <taxon>Sphingomonadales</taxon>
        <taxon>Sphingomonadaceae</taxon>
        <taxon>Sphingomonas</taxon>
    </lineage>
</organism>
<dbReference type="SMART" id="SM00028">
    <property type="entry name" value="TPR"/>
    <property type="match status" value="3"/>
</dbReference>
<keyword evidence="2" id="KW-0802">TPR repeat</keyword>
<dbReference type="InterPro" id="IPR027417">
    <property type="entry name" value="P-loop_NTPase"/>
</dbReference>
<keyword evidence="1" id="KW-0808">Transferase</keyword>
<dbReference type="Proteomes" id="UP001279660">
    <property type="component" value="Unassembled WGS sequence"/>
</dbReference>
<dbReference type="Pfam" id="PF13181">
    <property type="entry name" value="TPR_8"/>
    <property type="match status" value="1"/>
</dbReference>
<reference evidence="3 4" key="1">
    <citation type="submission" date="2023-11" db="EMBL/GenBank/DDBJ databases">
        <title>MicrobeMod: A computational toolkit for identifying prokaryotic methylation and restriction-modification with nanopore sequencing.</title>
        <authorList>
            <person name="Crits-Christoph A."/>
            <person name="Kang S.C."/>
            <person name="Lee H."/>
            <person name="Ostrov N."/>
        </authorList>
    </citation>
    <scope>NUCLEOTIDE SEQUENCE [LARGE SCALE GENOMIC DNA]</scope>
    <source>
        <strain evidence="3 4">ATCC 14820</strain>
    </source>
</reference>
<dbReference type="InterPro" id="IPR026634">
    <property type="entry name" value="TPST-like"/>
</dbReference>
<dbReference type="Pfam" id="PF13428">
    <property type="entry name" value="TPR_14"/>
    <property type="match status" value="1"/>
</dbReference>
<dbReference type="PANTHER" id="PTHR12788">
    <property type="entry name" value="PROTEIN-TYROSINE SULFOTRANSFERASE 2"/>
    <property type="match status" value="1"/>
</dbReference>
<feature type="repeat" description="TPR" evidence="2">
    <location>
        <begin position="277"/>
        <end position="310"/>
    </location>
</feature>
<dbReference type="Gene3D" id="1.25.40.10">
    <property type="entry name" value="Tetratricopeptide repeat domain"/>
    <property type="match status" value="2"/>
</dbReference>
<proteinExistence type="predicted"/>
<dbReference type="SUPFAM" id="SSF52540">
    <property type="entry name" value="P-loop containing nucleoside triphosphate hydrolases"/>
    <property type="match status" value="1"/>
</dbReference>
<evidence type="ECO:0000256" key="2">
    <source>
        <dbReference type="PROSITE-ProRule" id="PRU00339"/>
    </source>
</evidence>
<evidence type="ECO:0000313" key="4">
    <source>
        <dbReference type="Proteomes" id="UP001279660"/>
    </source>
</evidence>
<evidence type="ECO:0000256" key="1">
    <source>
        <dbReference type="ARBA" id="ARBA00022679"/>
    </source>
</evidence>
<name>A0ABU4PHZ7_9SPHN</name>
<accession>A0ABU4PHZ7</accession>
<dbReference type="InterPro" id="IPR019734">
    <property type="entry name" value="TPR_rpt"/>
</dbReference>
<dbReference type="Gene3D" id="3.40.50.300">
    <property type="entry name" value="P-loop containing nucleotide triphosphate hydrolases"/>
    <property type="match status" value="1"/>
</dbReference>
<evidence type="ECO:0000313" key="3">
    <source>
        <dbReference type="EMBL" id="MDX5983823.1"/>
    </source>
</evidence>